<dbReference type="EMBL" id="CAJNJA010041650">
    <property type="protein sequence ID" value="CAE7776686.1"/>
    <property type="molecule type" value="Genomic_DNA"/>
</dbReference>
<organism evidence="1 2">
    <name type="scientific">Symbiodinium necroappetens</name>
    <dbReference type="NCBI Taxonomy" id="1628268"/>
    <lineage>
        <taxon>Eukaryota</taxon>
        <taxon>Sar</taxon>
        <taxon>Alveolata</taxon>
        <taxon>Dinophyceae</taxon>
        <taxon>Suessiales</taxon>
        <taxon>Symbiodiniaceae</taxon>
        <taxon>Symbiodinium</taxon>
    </lineage>
</organism>
<proteinExistence type="predicted"/>
<feature type="non-terminal residue" evidence="1">
    <location>
        <position position="95"/>
    </location>
</feature>
<name>A0A812YHU0_9DINO</name>
<sequence>LRQPALVGALCVSITNRIEELPLAALPQLLSDLAGCSVGPLTALEALTTALSQSLHTYDSSAVGEVAEALSTLRFRSERCLAAIFDVTSDLGKFQ</sequence>
<reference evidence="1" key="1">
    <citation type="submission" date="2021-02" db="EMBL/GenBank/DDBJ databases">
        <authorList>
            <person name="Dougan E. K."/>
            <person name="Rhodes N."/>
            <person name="Thang M."/>
            <person name="Chan C."/>
        </authorList>
    </citation>
    <scope>NUCLEOTIDE SEQUENCE</scope>
</reference>
<dbReference type="AlphaFoldDB" id="A0A812YHU0"/>
<feature type="non-terminal residue" evidence="1">
    <location>
        <position position="1"/>
    </location>
</feature>
<dbReference type="Proteomes" id="UP000601435">
    <property type="component" value="Unassembled WGS sequence"/>
</dbReference>
<keyword evidence="2" id="KW-1185">Reference proteome</keyword>
<protein>
    <submittedName>
        <fullName evidence="1">Uncharacterized protein</fullName>
    </submittedName>
</protein>
<evidence type="ECO:0000313" key="2">
    <source>
        <dbReference type="Proteomes" id="UP000601435"/>
    </source>
</evidence>
<evidence type="ECO:0000313" key="1">
    <source>
        <dbReference type="EMBL" id="CAE7776686.1"/>
    </source>
</evidence>
<accession>A0A812YHU0</accession>
<comment type="caution">
    <text evidence="1">The sequence shown here is derived from an EMBL/GenBank/DDBJ whole genome shotgun (WGS) entry which is preliminary data.</text>
</comment>
<gene>
    <name evidence="1" type="ORF">SNEC2469_LOCUS22735</name>
</gene>